<evidence type="ECO:0000313" key="2">
    <source>
        <dbReference type="EMBL" id="CRK82877.1"/>
    </source>
</evidence>
<feature type="transmembrane region" description="Helical" evidence="1">
    <location>
        <begin position="67"/>
        <end position="83"/>
    </location>
</feature>
<protein>
    <submittedName>
        <fullName evidence="2">Quaternary ammonium compound-resistance protein</fullName>
    </submittedName>
</protein>
<evidence type="ECO:0000256" key="1">
    <source>
        <dbReference type="SAM" id="Phobius"/>
    </source>
</evidence>
<dbReference type="Proteomes" id="UP000199087">
    <property type="component" value="Unassembled WGS sequence"/>
</dbReference>
<proteinExistence type="predicted"/>
<feature type="transmembrane region" description="Helical" evidence="1">
    <location>
        <begin position="145"/>
        <end position="170"/>
    </location>
</feature>
<organism evidence="2 3">
    <name type="scientific">Neobacillus massiliamazoniensis</name>
    <dbReference type="NCBI Taxonomy" id="1499688"/>
    <lineage>
        <taxon>Bacteria</taxon>
        <taxon>Bacillati</taxon>
        <taxon>Bacillota</taxon>
        <taxon>Bacilli</taxon>
        <taxon>Bacillales</taxon>
        <taxon>Bacillaceae</taxon>
        <taxon>Neobacillus</taxon>
    </lineage>
</organism>
<accession>A0A0U1NXZ1</accession>
<dbReference type="Pfam" id="PF03596">
    <property type="entry name" value="Cad"/>
    <property type="match status" value="1"/>
</dbReference>
<dbReference type="OrthoDB" id="7995400at2"/>
<gene>
    <name evidence="2" type="ORF">BN000_02831</name>
</gene>
<dbReference type="InterPro" id="IPR004676">
    <property type="entry name" value="Cd-R_transporter"/>
</dbReference>
<feature type="transmembrane region" description="Helical" evidence="1">
    <location>
        <begin position="38"/>
        <end position="61"/>
    </location>
</feature>
<feature type="transmembrane region" description="Helical" evidence="1">
    <location>
        <begin position="6"/>
        <end position="26"/>
    </location>
</feature>
<dbReference type="RefSeq" id="WP_090635189.1">
    <property type="nucleotide sequence ID" value="NZ_CVRB01000003.1"/>
</dbReference>
<dbReference type="AlphaFoldDB" id="A0A0U1NXZ1"/>
<feature type="transmembrane region" description="Helical" evidence="1">
    <location>
        <begin position="182"/>
        <end position="200"/>
    </location>
</feature>
<keyword evidence="1" id="KW-0472">Membrane</keyword>
<reference evidence="3" key="1">
    <citation type="submission" date="2015-05" db="EMBL/GenBank/DDBJ databases">
        <authorList>
            <person name="Urmite Genomes"/>
        </authorList>
    </citation>
    <scope>NUCLEOTIDE SEQUENCE [LARGE SCALE GENOMIC DNA]</scope>
    <source>
        <strain evidence="3">LF1</strain>
    </source>
</reference>
<name>A0A0U1NXZ1_9BACI</name>
<feature type="transmembrane region" description="Helical" evidence="1">
    <location>
        <begin position="121"/>
        <end position="139"/>
    </location>
</feature>
<keyword evidence="3" id="KW-1185">Reference proteome</keyword>
<sequence>MKVFFSGLFAFIATNVDDLFILVTLFSQKNDTFNKKHIVVGQYIGFSMLILVSLLASLGSLFIPKQWIGLLGFLPLYMAYKLWRELGTEKKQEIDLNLEIQDGLKPTSFWNAFINRNTYKVATITFANCSDNFAIYIPIFAVASLWGIFFTVFEFMILVGLWCCLGFFISKRPVVAKTVEKYGHILLPFLLVFLGIYILISSETFKLLGL</sequence>
<keyword evidence="1" id="KW-1133">Transmembrane helix</keyword>
<dbReference type="EMBL" id="CVRB01000003">
    <property type="protein sequence ID" value="CRK82877.1"/>
    <property type="molecule type" value="Genomic_DNA"/>
</dbReference>
<dbReference type="STRING" id="1499688.BN000_02831"/>
<keyword evidence="1" id="KW-0812">Transmembrane</keyword>
<evidence type="ECO:0000313" key="3">
    <source>
        <dbReference type="Proteomes" id="UP000199087"/>
    </source>
</evidence>